<sequence>MAPANSKSQLKQKTLLSFFAKANTSTSSTSKPKDTRAKVEAKPKDGDSAKGSSDKLKAPKNDMNVSNVQEKSSRRDSLAGRSSKRANSLPGGVKEAPSTCDPIYVHVLSDEEDELKVVDSPRKRKKALLIDSEDEDARLSRDSIRLYSSHKSSSSRVEEPTRSRAKRTRTSSFSVNEEAQDSEDEGRSREFSDKLSRFKQASSGR</sequence>
<evidence type="ECO:0000313" key="2">
    <source>
        <dbReference type="EMBL" id="KIJ41374.1"/>
    </source>
</evidence>
<evidence type="ECO:0000313" key="3">
    <source>
        <dbReference type="Proteomes" id="UP000054279"/>
    </source>
</evidence>
<organism evidence="2 3">
    <name type="scientific">Sphaerobolus stellatus (strain SS14)</name>
    <dbReference type="NCBI Taxonomy" id="990650"/>
    <lineage>
        <taxon>Eukaryota</taxon>
        <taxon>Fungi</taxon>
        <taxon>Dikarya</taxon>
        <taxon>Basidiomycota</taxon>
        <taxon>Agaricomycotina</taxon>
        <taxon>Agaricomycetes</taxon>
        <taxon>Phallomycetidae</taxon>
        <taxon>Geastrales</taxon>
        <taxon>Sphaerobolaceae</taxon>
        <taxon>Sphaerobolus</taxon>
    </lineage>
</organism>
<dbReference type="Proteomes" id="UP000054279">
    <property type="component" value="Unassembled WGS sequence"/>
</dbReference>
<protein>
    <submittedName>
        <fullName evidence="2">Uncharacterized protein</fullName>
    </submittedName>
</protein>
<gene>
    <name evidence="2" type="ORF">M422DRAFT_255564</name>
</gene>
<proteinExistence type="predicted"/>
<reference evidence="2 3" key="1">
    <citation type="submission" date="2014-06" db="EMBL/GenBank/DDBJ databases">
        <title>Evolutionary Origins and Diversification of the Mycorrhizal Mutualists.</title>
        <authorList>
            <consortium name="DOE Joint Genome Institute"/>
            <consortium name="Mycorrhizal Genomics Consortium"/>
            <person name="Kohler A."/>
            <person name="Kuo A."/>
            <person name="Nagy L.G."/>
            <person name="Floudas D."/>
            <person name="Copeland A."/>
            <person name="Barry K.W."/>
            <person name="Cichocki N."/>
            <person name="Veneault-Fourrey C."/>
            <person name="LaButti K."/>
            <person name="Lindquist E.A."/>
            <person name="Lipzen A."/>
            <person name="Lundell T."/>
            <person name="Morin E."/>
            <person name="Murat C."/>
            <person name="Riley R."/>
            <person name="Ohm R."/>
            <person name="Sun H."/>
            <person name="Tunlid A."/>
            <person name="Henrissat B."/>
            <person name="Grigoriev I.V."/>
            <person name="Hibbett D.S."/>
            <person name="Martin F."/>
        </authorList>
    </citation>
    <scope>NUCLEOTIDE SEQUENCE [LARGE SCALE GENOMIC DNA]</scope>
    <source>
        <strain evidence="2 3">SS14</strain>
    </source>
</reference>
<evidence type="ECO:0000256" key="1">
    <source>
        <dbReference type="SAM" id="MobiDB-lite"/>
    </source>
</evidence>
<feature type="compositionally biased region" description="Basic and acidic residues" evidence="1">
    <location>
        <begin position="31"/>
        <end position="60"/>
    </location>
</feature>
<keyword evidence="3" id="KW-1185">Reference proteome</keyword>
<feature type="compositionally biased region" description="Basic and acidic residues" evidence="1">
    <location>
        <begin position="185"/>
        <end position="196"/>
    </location>
</feature>
<accession>A0A0C9V331</accession>
<dbReference type="AlphaFoldDB" id="A0A0C9V331"/>
<dbReference type="HOGENOM" id="CLU_115973_0_0_1"/>
<name>A0A0C9V331_SPHS4</name>
<feature type="region of interest" description="Disordered" evidence="1">
    <location>
        <begin position="20"/>
        <end position="205"/>
    </location>
</feature>
<dbReference type="EMBL" id="KN837137">
    <property type="protein sequence ID" value="KIJ41374.1"/>
    <property type="molecule type" value="Genomic_DNA"/>
</dbReference>